<dbReference type="RefSeq" id="XP_031856609.1">
    <property type="nucleotide sequence ID" value="XM_032000718.1"/>
</dbReference>
<feature type="region of interest" description="Disordered" evidence="2">
    <location>
        <begin position="442"/>
        <end position="596"/>
    </location>
</feature>
<dbReference type="Gene3D" id="3.40.1000.30">
    <property type="match status" value="1"/>
</dbReference>
<proteinExistence type="inferred from homology"/>
<dbReference type="InterPro" id="IPR013886">
    <property type="entry name" value="PI31_Prot_C"/>
</dbReference>
<reference evidence="4 5" key="1">
    <citation type="submission" date="2019-09" db="EMBL/GenBank/DDBJ databases">
        <authorList>
            <person name="Brejova B."/>
        </authorList>
    </citation>
    <scope>NUCLEOTIDE SEQUENCE [LARGE SCALE GENOMIC DNA]</scope>
</reference>
<evidence type="ECO:0000256" key="2">
    <source>
        <dbReference type="SAM" id="MobiDB-lite"/>
    </source>
</evidence>
<feature type="compositionally biased region" description="Low complexity" evidence="2">
    <location>
        <begin position="473"/>
        <end position="489"/>
    </location>
</feature>
<feature type="compositionally biased region" description="Polar residues" evidence="2">
    <location>
        <begin position="457"/>
        <end position="467"/>
    </location>
</feature>
<comment type="similarity">
    <text evidence="1">Belongs to the proteasome inhibitor PI31 family.</text>
</comment>
<keyword evidence="5" id="KW-1185">Reference proteome</keyword>
<feature type="compositionally biased region" description="Gly residues" evidence="2">
    <location>
        <begin position="667"/>
        <end position="682"/>
    </location>
</feature>
<feature type="region of interest" description="Disordered" evidence="2">
    <location>
        <begin position="173"/>
        <end position="230"/>
    </location>
</feature>
<feature type="domain" description="PI31 proteasome regulator C-terminal" evidence="3">
    <location>
        <begin position="623"/>
        <end position="706"/>
    </location>
</feature>
<feature type="compositionally biased region" description="Polar residues" evidence="2">
    <location>
        <begin position="524"/>
        <end position="535"/>
    </location>
</feature>
<dbReference type="EMBL" id="CABVLU010000005">
    <property type="protein sequence ID" value="VVT58034.1"/>
    <property type="molecule type" value="Genomic_DNA"/>
</dbReference>
<dbReference type="Proteomes" id="UP000398389">
    <property type="component" value="Unassembled WGS sequence"/>
</dbReference>
<feature type="region of interest" description="Disordered" evidence="2">
    <location>
        <begin position="321"/>
        <end position="340"/>
    </location>
</feature>
<protein>
    <recommendedName>
        <fullName evidence="3">PI31 proteasome regulator C-terminal domain-containing protein</fullName>
    </recommendedName>
</protein>
<sequence>MFPRFVTFISALTGSPTLEEEAVSSLNTPYDAFALAVHVWATTKGLALTAVNDEDCPNDDRGLLSVPLNQTRWTKTAPHYYGLKYSTQSPSQHRKATLDLTITKLGQRDVQVSVSGNVVAHTPENDDTSKSNSNDIENCCNGSFGFGGGGGFGGSFEKKKHGYKLEFGGGGGAGFDRNNGNNPSNPVDPIDPPKDPDNPYYPYPGNPPSTTPQPFPGDKNGVSFGGGFGAGFDKHPDGSFGGGAGGGYGGTIGCHENDSQDSKISGGNPQIYYPSNQYFTGNTFNNNQVYKNTYNTNHHHYHHHHHHHHYRQMAKPTQLTSQHAAASSHNKNTKRDCHPPQLISSSSLDLTLSNTTNGCIIDSSGNAEAAKETDKHFSVATQFSLGAAVHTGFFAEQPRESEDICDVYVSLEAISRLWAQLDALILAKLQPLLLEGTNQIQSSSVNQNHDTKESVSEKSSTAPSIISPQPIVASQSSAAAESSPSPAAQGPGTPFSPYGTPPPFAARALRKSLKGGAFDGEGSGQTNSGLDNLTPTEDENGQDASLKKIEGVVGSTGTARRSEVQEITPGVPKPPSIPQQTLREDLPNRGREVPPGFEDEYEILGSLAAGSQGSGASGPIAGYGSRDLYPPGMAPGSNPFDFGGLGSTSGGSGGMNPTYGDIQRMIGGQGGRTRGGLFGLGGNEDDNNDPSQLGRPPGARWDPTGPSFGNRGPFGGPGNDFI</sequence>
<feature type="compositionally biased region" description="Gly residues" evidence="2">
    <location>
        <begin position="643"/>
        <end position="654"/>
    </location>
</feature>
<feature type="region of interest" description="Disordered" evidence="2">
    <location>
        <begin position="608"/>
        <end position="722"/>
    </location>
</feature>
<evidence type="ECO:0000313" key="4">
    <source>
        <dbReference type="EMBL" id="VVT58034.1"/>
    </source>
</evidence>
<accession>A0A5E8C2R0</accession>
<feature type="compositionally biased region" description="Basic and acidic residues" evidence="2">
    <location>
        <begin position="582"/>
        <end position="592"/>
    </location>
</feature>
<feature type="compositionally biased region" description="Low complexity" evidence="2">
    <location>
        <begin position="175"/>
        <end position="188"/>
    </location>
</feature>
<gene>
    <name evidence="4" type="ORF">SAPINGB_P006004</name>
</gene>
<evidence type="ECO:0000256" key="1">
    <source>
        <dbReference type="ARBA" id="ARBA00006405"/>
    </source>
</evidence>
<feature type="compositionally biased region" description="Polar residues" evidence="2">
    <location>
        <begin position="321"/>
        <end position="330"/>
    </location>
</feature>
<evidence type="ECO:0000259" key="3">
    <source>
        <dbReference type="Pfam" id="PF08577"/>
    </source>
</evidence>
<evidence type="ECO:0000313" key="5">
    <source>
        <dbReference type="Proteomes" id="UP000398389"/>
    </source>
</evidence>
<dbReference type="Pfam" id="PF08577">
    <property type="entry name" value="PI31_Prot_C"/>
    <property type="match status" value="1"/>
</dbReference>
<name>A0A5E8C2R0_9ASCO</name>
<dbReference type="AlphaFoldDB" id="A0A5E8C2R0"/>
<dbReference type="GeneID" id="43584818"/>
<feature type="compositionally biased region" description="Gly residues" evidence="2">
    <location>
        <begin position="712"/>
        <end position="722"/>
    </location>
</feature>
<organism evidence="4 5">
    <name type="scientific">Magnusiomyces paraingens</name>
    <dbReference type="NCBI Taxonomy" id="2606893"/>
    <lineage>
        <taxon>Eukaryota</taxon>
        <taxon>Fungi</taxon>
        <taxon>Dikarya</taxon>
        <taxon>Ascomycota</taxon>
        <taxon>Saccharomycotina</taxon>
        <taxon>Dipodascomycetes</taxon>
        <taxon>Dipodascales</taxon>
        <taxon>Dipodascaceae</taxon>
        <taxon>Magnusiomyces</taxon>
    </lineage>
</organism>
<feature type="compositionally biased region" description="Pro residues" evidence="2">
    <location>
        <begin position="199"/>
        <end position="215"/>
    </location>
</feature>